<feature type="domain" description="DUF5675" evidence="1">
    <location>
        <begin position="6"/>
        <end position="132"/>
    </location>
</feature>
<accession>A0A1G7WJQ4</accession>
<dbReference type="Proteomes" id="UP000198748">
    <property type="component" value="Unassembled WGS sequence"/>
</dbReference>
<organism evidence="2 3">
    <name type="scientific">Dyadobacter soli</name>
    <dbReference type="NCBI Taxonomy" id="659014"/>
    <lineage>
        <taxon>Bacteria</taxon>
        <taxon>Pseudomonadati</taxon>
        <taxon>Bacteroidota</taxon>
        <taxon>Cytophagia</taxon>
        <taxon>Cytophagales</taxon>
        <taxon>Spirosomataceae</taxon>
        <taxon>Dyadobacter</taxon>
    </lineage>
</organism>
<evidence type="ECO:0000259" key="1">
    <source>
        <dbReference type="Pfam" id="PF18925"/>
    </source>
</evidence>
<evidence type="ECO:0000313" key="2">
    <source>
        <dbReference type="EMBL" id="SDG72098.1"/>
    </source>
</evidence>
<dbReference type="STRING" id="659014.SAMN04487996_12270"/>
<name>A0A1G7WJQ4_9BACT</name>
<dbReference type="RefSeq" id="WP_090156705.1">
    <property type="nucleotide sequence ID" value="NZ_FNAN01000022.1"/>
</dbReference>
<proteinExistence type="predicted"/>
<reference evidence="3" key="1">
    <citation type="submission" date="2016-10" db="EMBL/GenBank/DDBJ databases">
        <authorList>
            <person name="Varghese N."/>
            <person name="Submissions S."/>
        </authorList>
    </citation>
    <scope>NUCLEOTIDE SEQUENCE [LARGE SCALE GENOMIC DNA]</scope>
    <source>
        <strain evidence="3">DSM 25329</strain>
    </source>
</reference>
<dbReference type="OrthoDB" id="1036575at2"/>
<sequence>MEIKSKRILKGANSTLSRLRVNDKFFGYVLEDTDRGLIQGMPLAEIQRIKVPARTAIPTGRYRVDITWSNRFKRKMIILIGVPGFSGIRSHSGNTHQNTDGCLLTGFKSGTENGEFMVGDSRLASEALHKAVLAALTAGEEVWWTITQDYQ</sequence>
<keyword evidence="3" id="KW-1185">Reference proteome</keyword>
<dbReference type="InterPro" id="IPR043732">
    <property type="entry name" value="DUF5675"/>
</dbReference>
<gene>
    <name evidence="2" type="ORF">SAMN04487996_12270</name>
</gene>
<dbReference type="AlphaFoldDB" id="A0A1G7WJQ4"/>
<evidence type="ECO:0000313" key="3">
    <source>
        <dbReference type="Proteomes" id="UP000198748"/>
    </source>
</evidence>
<dbReference type="Pfam" id="PF18925">
    <property type="entry name" value="DUF5675"/>
    <property type="match status" value="1"/>
</dbReference>
<dbReference type="EMBL" id="FNAN01000022">
    <property type="protein sequence ID" value="SDG72098.1"/>
    <property type="molecule type" value="Genomic_DNA"/>
</dbReference>
<protein>
    <recommendedName>
        <fullName evidence="1">DUF5675 domain-containing protein</fullName>
    </recommendedName>
</protein>